<accession>A0A6B0GGI1</accession>
<comment type="caution">
    <text evidence="4">The sequence shown here is derived from an EMBL/GenBank/DDBJ whole genome shotgun (WGS) entry which is preliminary data.</text>
</comment>
<evidence type="ECO:0000313" key="4">
    <source>
        <dbReference type="EMBL" id="MWG33824.1"/>
    </source>
</evidence>
<dbReference type="PANTHER" id="PTHR43818:SF11">
    <property type="entry name" value="BCDNA.GH03377"/>
    <property type="match status" value="1"/>
</dbReference>
<keyword evidence="5" id="KW-1185">Reference proteome</keyword>
<gene>
    <name evidence="4" type="ORF">GQS65_04830</name>
</gene>
<feature type="domain" description="Gfo/Idh/MocA-like oxidoreductase N-terminal" evidence="2">
    <location>
        <begin position="66"/>
        <end position="138"/>
    </location>
</feature>
<dbReference type="EMBL" id="WSZK01000011">
    <property type="protein sequence ID" value="MWG33824.1"/>
    <property type="molecule type" value="Genomic_DNA"/>
</dbReference>
<dbReference type="InterPro" id="IPR000683">
    <property type="entry name" value="Gfo/Idh/MocA-like_OxRdtase_N"/>
</dbReference>
<sequence length="370" mass="41241">MTVRIGYVGVEHHHRDPYFTVASGLDVTVTAVCEPGKRVDTAALTAMDERPDEVTTEGQEVASLVEDAAVYEDPTRLVADADIDVVWITYRSDETPAVVEAAVENGVHVISEKPIARTATDLEPIARRATEADVTVSPTLYYRRNPVAMDLRERVREGFFGDVWTVEGRFNASQLSYRDTTHYIYDRETSRGGALQWIGPHWLDAMPWILDDPIVRVNARFHDADDPHADVDAGAVLQFETAGGTLGTYHTGYYLSDRGKDTHLGLYGTDAQAQTPLHHDSLQHEPTVPLELTSSAPDWSAAPRRTVEFEPTYDRFPAWGDFVQDYFEAYFAGYETGDVPATVDDAVQLLRVLDAAYESAETGEWIDVRE</sequence>
<evidence type="ECO:0000313" key="5">
    <source>
        <dbReference type="Proteomes" id="UP000451471"/>
    </source>
</evidence>
<dbReference type="InterPro" id="IPR036291">
    <property type="entry name" value="NAD(P)-bd_dom_sf"/>
</dbReference>
<dbReference type="OrthoDB" id="25239at2157"/>
<dbReference type="InterPro" id="IPR050463">
    <property type="entry name" value="Gfo/Idh/MocA_oxidrdct_glycsds"/>
</dbReference>
<reference evidence="4 5" key="1">
    <citation type="submission" date="2019-12" db="EMBL/GenBank/DDBJ databases">
        <title>Halocatena pleomorpha gen. nov. sp. nov., an extremely halophilic archaeon of family Halobacteriaceae isolated from saltpan soil.</title>
        <authorList>
            <person name="Pal Y."/>
            <person name="Verma A."/>
            <person name="Krishnamurthi S."/>
            <person name="Kumar P."/>
        </authorList>
    </citation>
    <scope>NUCLEOTIDE SEQUENCE [LARGE SCALE GENOMIC DNA]</scope>
    <source>
        <strain evidence="4 5">JCM 16495</strain>
    </source>
</reference>
<dbReference type="AlphaFoldDB" id="A0A6B0GGI1"/>
<dbReference type="Proteomes" id="UP000451471">
    <property type="component" value="Unassembled WGS sequence"/>
</dbReference>
<evidence type="ECO:0000256" key="1">
    <source>
        <dbReference type="ARBA" id="ARBA00023002"/>
    </source>
</evidence>
<feature type="domain" description="GFO/IDH/MocA-like oxidoreductase" evidence="3">
    <location>
        <begin position="150"/>
        <end position="272"/>
    </location>
</feature>
<dbReference type="PANTHER" id="PTHR43818">
    <property type="entry name" value="BCDNA.GH03377"/>
    <property type="match status" value="1"/>
</dbReference>
<keyword evidence="1" id="KW-0560">Oxidoreductase</keyword>
<dbReference type="SUPFAM" id="SSF51735">
    <property type="entry name" value="NAD(P)-binding Rossmann-fold domains"/>
    <property type="match status" value="1"/>
</dbReference>
<dbReference type="Gene3D" id="3.40.50.720">
    <property type="entry name" value="NAD(P)-binding Rossmann-like Domain"/>
    <property type="match status" value="1"/>
</dbReference>
<dbReference type="Pfam" id="PF22725">
    <property type="entry name" value="GFO_IDH_MocA_C3"/>
    <property type="match status" value="1"/>
</dbReference>
<dbReference type="InterPro" id="IPR055170">
    <property type="entry name" value="GFO_IDH_MocA-like_dom"/>
</dbReference>
<dbReference type="Gene3D" id="3.30.360.10">
    <property type="entry name" value="Dihydrodipicolinate Reductase, domain 2"/>
    <property type="match status" value="1"/>
</dbReference>
<dbReference type="GO" id="GO:0016491">
    <property type="term" value="F:oxidoreductase activity"/>
    <property type="evidence" value="ECO:0007669"/>
    <property type="project" value="UniProtKB-KW"/>
</dbReference>
<evidence type="ECO:0000259" key="3">
    <source>
        <dbReference type="Pfam" id="PF22725"/>
    </source>
</evidence>
<protein>
    <submittedName>
        <fullName evidence="4">Gfo/Idh/MocA family oxidoreductase</fullName>
    </submittedName>
</protein>
<dbReference type="RefSeq" id="WP_158203548.1">
    <property type="nucleotide sequence ID" value="NZ_WSZK01000011.1"/>
</dbReference>
<proteinExistence type="predicted"/>
<dbReference type="SUPFAM" id="SSF55347">
    <property type="entry name" value="Glyceraldehyde-3-phosphate dehydrogenase-like, C-terminal domain"/>
    <property type="match status" value="1"/>
</dbReference>
<dbReference type="Pfam" id="PF01408">
    <property type="entry name" value="GFO_IDH_MocA"/>
    <property type="match status" value="1"/>
</dbReference>
<dbReference type="GO" id="GO:0000166">
    <property type="term" value="F:nucleotide binding"/>
    <property type="evidence" value="ECO:0007669"/>
    <property type="project" value="InterPro"/>
</dbReference>
<organism evidence="4 5">
    <name type="scientific">Halomarina oriensis</name>
    <dbReference type="NCBI Taxonomy" id="671145"/>
    <lineage>
        <taxon>Archaea</taxon>
        <taxon>Methanobacteriati</taxon>
        <taxon>Methanobacteriota</taxon>
        <taxon>Stenosarchaea group</taxon>
        <taxon>Halobacteria</taxon>
        <taxon>Halobacteriales</taxon>
        <taxon>Natronomonadaceae</taxon>
        <taxon>Halomarina</taxon>
    </lineage>
</organism>
<name>A0A6B0GGI1_9EURY</name>
<evidence type="ECO:0000259" key="2">
    <source>
        <dbReference type="Pfam" id="PF01408"/>
    </source>
</evidence>